<keyword evidence="3" id="KW-1185">Reference proteome</keyword>
<gene>
    <name evidence="2" type="ORF">EVAR_65261_1</name>
</gene>
<feature type="region of interest" description="Disordered" evidence="1">
    <location>
        <begin position="1"/>
        <end position="22"/>
    </location>
</feature>
<name>A0A4C1ZCP5_EUMVA</name>
<dbReference type="EMBL" id="BGZK01001703">
    <property type="protein sequence ID" value="GBP84864.1"/>
    <property type="molecule type" value="Genomic_DNA"/>
</dbReference>
<dbReference type="AlphaFoldDB" id="A0A4C1ZCP5"/>
<comment type="caution">
    <text evidence="2">The sequence shown here is derived from an EMBL/GenBank/DDBJ whole genome shotgun (WGS) entry which is preliminary data.</text>
</comment>
<evidence type="ECO:0000313" key="2">
    <source>
        <dbReference type="EMBL" id="GBP84864.1"/>
    </source>
</evidence>
<accession>A0A4C1ZCP5</accession>
<evidence type="ECO:0000313" key="3">
    <source>
        <dbReference type="Proteomes" id="UP000299102"/>
    </source>
</evidence>
<proteinExistence type="predicted"/>
<dbReference type="Proteomes" id="UP000299102">
    <property type="component" value="Unassembled WGS sequence"/>
</dbReference>
<reference evidence="2 3" key="1">
    <citation type="journal article" date="2019" name="Commun. Biol.">
        <title>The bagworm genome reveals a unique fibroin gene that provides high tensile strength.</title>
        <authorList>
            <person name="Kono N."/>
            <person name="Nakamura H."/>
            <person name="Ohtoshi R."/>
            <person name="Tomita M."/>
            <person name="Numata K."/>
            <person name="Arakawa K."/>
        </authorList>
    </citation>
    <scope>NUCLEOTIDE SEQUENCE [LARGE SCALE GENOMIC DNA]</scope>
</reference>
<organism evidence="2 3">
    <name type="scientific">Eumeta variegata</name>
    <name type="common">Bagworm moth</name>
    <name type="synonym">Eumeta japonica</name>
    <dbReference type="NCBI Taxonomy" id="151549"/>
    <lineage>
        <taxon>Eukaryota</taxon>
        <taxon>Metazoa</taxon>
        <taxon>Ecdysozoa</taxon>
        <taxon>Arthropoda</taxon>
        <taxon>Hexapoda</taxon>
        <taxon>Insecta</taxon>
        <taxon>Pterygota</taxon>
        <taxon>Neoptera</taxon>
        <taxon>Endopterygota</taxon>
        <taxon>Lepidoptera</taxon>
        <taxon>Glossata</taxon>
        <taxon>Ditrysia</taxon>
        <taxon>Tineoidea</taxon>
        <taxon>Psychidae</taxon>
        <taxon>Oiketicinae</taxon>
        <taxon>Eumeta</taxon>
    </lineage>
</organism>
<sequence>MRISDMRQNKVAHKRRGQNSYTARGDSAVVHLLGVRPRRFSARYLKNPLACSFREMTLLVQLLIFTAVFRHFNICLRRAQALDAPATT</sequence>
<evidence type="ECO:0000256" key="1">
    <source>
        <dbReference type="SAM" id="MobiDB-lite"/>
    </source>
</evidence>
<protein>
    <submittedName>
        <fullName evidence="2">Uncharacterized protein</fullName>
    </submittedName>
</protein>